<dbReference type="AlphaFoldDB" id="A0ABD6ERA4"/>
<dbReference type="Gene3D" id="3.40.220.10">
    <property type="entry name" value="Leucine Aminopeptidase, subunit E, domain 1"/>
    <property type="match status" value="1"/>
</dbReference>
<organism evidence="2 3">
    <name type="scientific">Gnathostoma spinigerum</name>
    <dbReference type="NCBI Taxonomy" id="75299"/>
    <lineage>
        <taxon>Eukaryota</taxon>
        <taxon>Metazoa</taxon>
        <taxon>Ecdysozoa</taxon>
        <taxon>Nematoda</taxon>
        <taxon>Chromadorea</taxon>
        <taxon>Rhabditida</taxon>
        <taxon>Spirurina</taxon>
        <taxon>Gnathostomatomorpha</taxon>
        <taxon>Gnathostomatoidea</taxon>
        <taxon>Gnathostomatidae</taxon>
        <taxon>Gnathostoma</taxon>
    </lineage>
</organism>
<protein>
    <recommendedName>
        <fullName evidence="1">Macro domain-containing protein</fullName>
    </recommendedName>
</protein>
<comment type="caution">
    <text evidence="2">The sequence shown here is derived from an EMBL/GenBank/DDBJ whole genome shotgun (WGS) entry which is preliminary data.</text>
</comment>
<dbReference type="CDD" id="cd02908">
    <property type="entry name" value="Macro_OAADPr_deacetylase"/>
    <property type="match status" value="1"/>
</dbReference>
<dbReference type="SMART" id="SM00506">
    <property type="entry name" value="A1pp"/>
    <property type="match status" value="1"/>
</dbReference>
<name>A0ABD6ERA4_9BILA</name>
<accession>A0ABD6ERA4</accession>
<dbReference type="Proteomes" id="UP001608902">
    <property type="component" value="Unassembled WGS sequence"/>
</dbReference>
<dbReference type="InterPro" id="IPR002589">
    <property type="entry name" value="Macro_dom"/>
</dbReference>
<dbReference type="PANTHER" id="PTHR11106">
    <property type="entry name" value="GANGLIOSIDE INDUCED DIFFERENTIATION ASSOCIATED PROTEIN 2-RELATED"/>
    <property type="match status" value="1"/>
</dbReference>
<dbReference type="EMBL" id="JBGFUD010004321">
    <property type="protein sequence ID" value="MFH4979543.1"/>
    <property type="molecule type" value="Genomic_DNA"/>
</dbReference>
<evidence type="ECO:0000313" key="2">
    <source>
        <dbReference type="EMBL" id="MFH4979543.1"/>
    </source>
</evidence>
<gene>
    <name evidence="2" type="ORF">AB6A40_006252</name>
</gene>
<feature type="domain" description="Macro" evidence="1">
    <location>
        <begin position="14"/>
        <end position="199"/>
    </location>
</feature>
<evidence type="ECO:0000259" key="1">
    <source>
        <dbReference type="PROSITE" id="PS51154"/>
    </source>
</evidence>
<dbReference type="InterPro" id="IPR043472">
    <property type="entry name" value="Macro_dom-like"/>
</dbReference>
<keyword evidence="3" id="KW-1185">Reference proteome</keyword>
<dbReference type="PROSITE" id="PS51154">
    <property type="entry name" value="MACRO"/>
    <property type="match status" value="1"/>
</dbReference>
<sequence>MASVTKLSQIKTVGECFNIPSLIASKVSYWKGDITKLEVDAIVNAANHSLLGGGGVDGAIHRAAGRELYEECRTLGGCKTGEAKITKAYNIKHINAIIHTVGPCVGGSGFTENHRHELISCYASSMKLAVENNLKSIAFPCISTGVYGYPNEDAASTVCSYMANWLRTGDNASKIGRIIFCVFLPQDETLYMKYLPMYFAEDAKEDR</sequence>
<reference evidence="2 3" key="1">
    <citation type="submission" date="2024-08" db="EMBL/GenBank/DDBJ databases">
        <title>Gnathostoma spinigerum genome.</title>
        <authorList>
            <person name="Gonzalez-Bertolin B."/>
            <person name="Monzon S."/>
            <person name="Zaballos A."/>
            <person name="Jimenez P."/>
            <person name="Dekumyoy P."/>
            <person name="Varona S."/>
            <person name="Cuesta I."/>
            <person name="Sumanam S."/>
            <person name="Adisakwattana P."/>
            <person name="Gasser R.B."/>
            <person name="Hernandez-Gonzalez A."/>
            <person name="Young N.D."/>
            <person name="Perteguer M.J."/>
        </authorList>
    </citation>
    <scope>NUCLEOTIDE SEQUENCE [LARGE SCALE GENOMIC DNA]</scope>
    <source>
        <strain evidence="2">AL3</strain>
        <tissue evidence="2">Liver</tissue>
    </source>
</reference>
<evidence type="ECO:0000313" key="3">
    <source>
        <dbReference type="Proteomes" id="UP001608902"/>
    </source>
</evidence>
<dbReference type="PANTHER" id="PTHR11106:SF27">
    <property type="entry name" value="MACRO DOMAIN-CONTAINING PROTEIN"/>
    <property type="match status" value="1"/>
</dbReference>
<dbReference type="SUPFAM" id="SSF52949">
    <property type="entry name" value="Macro domain-like"/>
    <property type="match status" value="1"/>
</dbReference>
<proteinExistence type="predicted"/>
<dbReference type="Pfam" id="PF01661">
    <property type="entry name" value="Macro"/>
    <property type="match status" value="1"/>
</dbReference>